<dbReference type="PANTHER" id="PTHR31382">
    <property type="entry name" value="NA(+)/H(+) ANTIPORTER"/>
    <property type="match status" value="1"/>
</dbReference>
<dbReference type="Pfam" id="PF00999">
    <property type="entry name" value="Na_H_Exchanger"/>
    <property type="match status" value="2"/>
</dbReference>
<feature type="transmembrane region" description="Helical" evidence="6">
    <location>
        <begin position="370"/>
        <end position="393"/>
    </location>
</feature>
<dbReference type="OrthoDB" id="2190219at2759"/>
<evidence type="ECO:0000256" key="4">
    <source>
        <dbReference type="ARBA" id="ARBA00023136"/>
    </source>
</evidence>
<comment type="subcellular location">
    <subcellularLocation>
        <location evidence="1">Membrane</location>
        <topology evidence="1">Multi-pass membrane protein</topology>
    </subcellularLocation>
</comment>
<keyword evidence="4 6" id="KW-0472">Membrane</keyword>
<feature type="transmembrane region" description="Helical" evidence="6">
    <location>
        <begin position="12"/>
        <end position="32"/>
    </location>
</feature>
<organism evidence="8 9">
    <name type="scientific">Mycoemilia scoparia</name>
    <dbReference type="NCBI Taxonomy" id="417184"/>
    <lineage>
        <taxon>Eukaryota</taxon>
        <taxon>Fungi</taxon>
        <taxon>Fungi incertae sedis</taxon>
        <taxon>Zoopagomycota</taxon>
        <taxon>Kickxellomycotina</taxon>
        <taxon>Kickxellomycetes</taxon>
        <taxon>Kickxellales</taxon>
        <taxon>Kickxellaceae</taxon>
        <taxon>Mycoemilia</taxon>
    </lineage>
</organism>
<dbReference type="AlphaFoldDB" id="A0A9W8DNE5"/>
<evidence type="ECO:0000313" key="9">
    <source>
        <dbReference type="Proteomes" id="UP001150538"/>
    </source>
</evidence>
<dbReference type="GO" id="GO:0015385">
    <property type="term" value="F:sodium:proton antiporter activity"/>
    <property type="evidence" value="ECO:0007669"/>
    <property type="project" value="InterPro"/>
</dbReference>
<feature type="transmembrane region" description="Helical" evidence="6">
    <location>
        <begin position="170"/>
        <end position="194"/>
    </location>
</feature>
<feature type="transmembrane region" description="Helical" evidence="6">
    <location>
        <begin position="214"/>
        <end position="233"/>
    </location>
</feature>
<dbReference type="InterPro" id="IPR038770">
    <property type="entry name" value="Na+/solute_symporter_sf"/>
</dbReference>
<dbReference type="Proteomes" id="UP001150538">
    <property type="component" value="Unassembled WGS sequence"/>
</dbReference>
<evidence type="ECO:0000259" key="7">
    <source>
        <dbReference type="Pfam" id="PF00999"/>
    </source>
</evidence>
<dbReference type="Gene3D" id="1.20.1530.20">
    <property type="match status" value="1"/>
</dbReference>
<dbReference type="GO" id="GO:0120029">
    <property type="term" value="P:proton export across plasma membrane"/>
    <property type="evidence" value="ECO:0007669"/>
    <property type="project" value="InterPro"/>
</dbReference>
<keyword evidence="3 6" id="KW-1133">Transmembrane helix</keyword>
<dbReference type="GO" id="GO:0005886">
    <property type="term" value="C:plasma membrane"/>
    <property type="evidence" value="ECO:0007669"/>
    <property type="project" value="InterPro"/>
</dbReference>
<feature type="region of interest" description="Disordered" evidence="5">
    <location>
        <begin position="440"/>
        <end position="487"/>
    </location>
</feature>
<comment type="caution">
    <text evidence="8">The sequence shown here is derived from an EMBL/GenBank/DDBJ whole genome shotgun (WGS) entry which is preliminary data.</text>
</comment>
<feature type="domain" description="Cation/H+ exchanger transmembrane" evidence="7">
    <location>
        <begin position="29"/>
        <end position="130"/>
    </location>
</feature>
<dbReference type="GO" id="GO:0036376">
    <property type="term" value="P:sodium ion export across plasma membrane"/>
    <property type="evidence" value="ECO:0007669"/>
    <property type="project" value="InterPro"/>
</dbReference>
<evidence type="ECO:0000313" key="8">
    <source>
        <dbReference type="EMBL" id="KAJ1917760.1"/>
    </source>
</evidence>
<feature type="transmembrane region" description="Helical" evidence="6">
    <location>
        <begin position="298"/>
        <end position="319"/>
    </location>
</feature>
<accession>A0A9W8DNE5</accession>
<evidence type="ECO:0000256" key="2">
    <source>
        <dbReference type="ARBA" id="ARBA00022692"/>
    </source>
</evidence>
<name>A0A9W8DNE5_9FUNG</name>
<evidence type="ECO:0000256" key="5">
    <source>
        <dbReference type="SAM" id="MobiDB-lite"/>
    </source>
</evidence>
<evidence type="ECO:0000256" key="6">
    <source>
        <dbReference type="SAM" id="Phobius"/>
    </source>
</evidence>
<gene>
    <name evidence="8" type="primary">CNH1</name>
    <name evidence="8" type="ORF">H4219_003014</name>
</gene>
<feature type="transmembrane region" description="Helical" evidence="6">
    <location>
        <begin position="37"/>
        <end position="55"/>
    </location>
</feature>
<dbReference type="EMBL" id="JANBPU010000062">
    <property type="protein sequence ID" value="KAJ1917760.1"/>
    <property type="molecule type" value="Genomic_DNA"/>
</dbReference>
<reference evidence="8" key="1">
    <citation type="submission" date="2022-07" db="EMBL/GenBank/DDBJ databases">
        <title>Phylogenomic reconstructions and comparative analyses of Kickxellomycotina fungi.</title>
        <authorList>
            <person name="Reynolds N.K."/>
            <person name="Stajich J.E."/>
            <person name="Barry K."/>
            <person name="Grigoriev I.V."/>
            <person name="Crous P."/>
            <person name="Smith M.E."/>
        </authorList>
    </citation>
    <scope>NUCLEOTIDE SEQUENCE</scope>
    <source>
        <strain evidence="8">NBRC 100468</strain>
    </source>
</reference>
<dbReference type="InterPro" id="IPR004712">
    <property type="entry name" value="Na+/H+_antiporter_fungi"/>
</dbReference>
<feature type="transmembrane region" description="Helical" evidence="6">
    <location>
        <begin position="331"/>
        <end position="350"/>
    </location>
</feature>
<sequence length="487" mass="54746">MSPEIEIQTTPFQLVPALLGGFIVLFGLNSLLIKERLFLSDSLFATIYGIIIGPYVLNWMNPNDWTTLDTLSLQLSRYILAIQVMAAGITLPKKYLMIEWKSILLLLIPVMSVMWIVCGGIIKLCFNITLSKVDLRNILSCESGANDGLGYPFLFFAIYLMRYDNAGEAIWTWLYATWGYQILLSIAIGAAVGYVSRKILRIAQERDLIDKVSFLSFAVALSVLLVGVCTILGTDDILACFIAGNSFTWDDWFRIETNDAHFQEAIDGLFNVSFFIYFGTIIPWKEFNNPEYHITPTRLGLCGMFVMLFRRLPVVLAGYKLIPAIRNYKEALFAGWFGPIGVSAFFYAIVAKQTLTEHGPQDIWDLRLVYPIVVFIMLMSVIVHGITIPFFFLGRHVTSKTRNFSQQVFERAMSRTYVDKDAGINVGQSEDDGNILYIVPKDSGRDNTETSIPETSGHACTPPPSQPPTMESKNVIFEGNGRQNRAT</sequence>
<keyword evidence="9" id="KW-1185">Reference proteome</keyword>
<evidence type="ECO:0000256" key="1">
    <source>
        <dbReference type="ARBA" id="ARBA00004141"/>
    </source>
</evidence>
<evidence type="ECO:0000256" key="3">
    <source>
        <dbReference type="ARBA" id="ARBA00022989"/>
    </source>
</evidence>
<feature type="transmembrane region" description="Helical" evidence="6">
    <location>
        <begin position="103"/>
        <end position="122"/>
    </location>
</feature>
<protein>
    <submittedName>
        <fullName evidence="8">Na+/H+ antiporter</fullName>
    </submittedName>
</protein>
<proteinExistence type="predicted"/>
<feature type="domain" description="Cation/H+ exchanger transmembrane" evidence="7">
    <location>
        <begin position="133"/>
        <end position="392"/>
    </location>
</feature>
<dbReference type="InterPro" id="IPR006153">
    <property type="entry name" value="Cation/H_exchanger_TM"/>
</dbReference>
<keyword evidence="2 6" id="KW-0812">Transmembrane</keyword>
<dbReference type="GO" id="GO:0042391">
    <property type="term" value="P:regulation of membrane potential"/>
    <property type="evidence" value="ECO:0007669"/>
    <property type="project" value="InterPro"/>
</dbReference>
<dbReference type="PANTHER" id="PTHR31382:SF1">
    <property type="entry name" value="SODIUM ION_PROTON EXCHANGER (EUROFUNG)"/>
    <property type="match status" value="1"/>
</dbReference>